<proteinExistence type="predicted"/>
<reference evidence="1 2" key="1">
    <citation type="journal article" date="2012" name="J. Bacteriol.">
        <title>Genome sequence of the pathogenic Herbaspirillum seropedicae strain Os34, isolated from rice roots.</title>
        <authorList>
            <person name="Ye W."/>
            <person name="Ye S."/>
            <person name="Liu J."/>
            <person name="Chang S."/>
            <person name="Chen M."/>
            <person name="Zhu B."/>
            <person name="Guo L."/>
            <person name="An Q."/>
        </authorList>
    </citation>
    <scope>NUCLEOTIDE SEQUENCE [LARGE SCALE GENOMIC DNA]</scope>
    <source>
        <strain evidence="1 2">Os34</strain>
    </source>
</reference>
<evidence type="ECO:0000313" key="1">
    <source>
        <dbReference type="EMBL" id="QJQ02439.1"/>
    </source>
</evidence>
<dbReference type="EMBL" id="CP008956">
    <property type="protein sequence ID" value="QJQ02439.1"/>
    <property type="molecule type" value="Genomic_DNA"/>
</dbReference>
<sequence length="100" mass="11515">MYRLYDEYISRDFSLDYWSDEGISQAALILIKFSDSEWDILAKPCLEKPEKWGVRCAETLGDIESVKALMVLLQLLKSENFDVRVAVLGRNRTVDLLIAN</sequence>
<evidence type="ECO:0000313" key="2">
    <source>
        <dbReference type="Proteomes" id="UP000501648"/>
    </source>
</evidence>
<name>A0A6M3ZUT9_9BURK</name>
<organism evidence="1 2">
    <name type="scientific">Herbaspirillum rubrisubalbicans Os34</name>
    <dbReference type="NCBI Taxonomy" id="1235827"/>
    <lineage>
        <taxon>Bacteria</taxon>
        <taxon>Pseudomonadati</taxon>
        <taxon>Pseudomonadota</taxon>
        <taxon>Betaproteobacteria</taxon>
        <taxon>Burkholderiales</taxon>
        <taxon>Oxalobacteraceae</taxon>
        <taxon>Herbaspirillum</taxon>
    </lineage>
</organism>
<dbReference type="Proteomes" id="UP000501648">
    <property type="component" value="Chromosome"/>
</dbReference>
<accession>A0A6M3ZUT9</accession>
<dbReference type="RefSeq" id="WP_146744643.1">
    <property type="nucleotide sequence ID" value="NZ_CP008956.1"/>
</dbReference>
<dbReference type="AlphaFoldDB" id="A0A6M3ZUT9"/>
<protein>
    <recommendedName>
        <fullName evidence="3">HEAT repeat domain-containing protein</fullName>
    </recommendedName>
</protein>
<evidence type="ECO:0008006" key="3">
    <source>
        <dbReference type="Google" id="ProtNLM"/>
    </source>
</evidence>
<gene>
    <name evidence="1" type="ORF">C798_20035</name>
</gene>